<dbReference type="InterPro" id="IPR036872">
    <property type="entry name" value="CH_dom_sf"/>
</dbReference>
<feature type="coiled-coil region" evidence="1">
    <location>
        <begin position="1454"/>
        <end position="1488"/>
    </location>
</feature>
<dbReference type="WBParaSite" id="PgR018_g054_t08">
    <property type="protein sequence ID" value="PgR018_g054_t08"/>
    <property type="gene ID" value="PgR018_g054"/>
</dbReference>
<dbReference type="GO" id="GO:0005096">
    <property type="term" value="F:GTPase activator activity"/>
    <property type="evidence" value="ECO:0007669"/>
    <property type="project" value="TreeGrafter"/>
</dbReference>
<dbReference type="PROSITE" id="PS50096">
    <property type="entry name" value="IQ"/>
    <property type="match status" value="1"/>
</dbReference>
<dbReference type="GO" id="GO:1903479">
    <property type="term" value="P:mitotic actomyosin contractile ring assembly actin filament organization"/>
    <property type="evidence" value="ECO:0007669"/>
    <property type="project" value="TreeGrafter"/>
</dbReference>
<dbReference type="InterPro" id="IPR000593">
    <property type="entry name" value="RasGAP_C"/>
</dbReference>
<accession>A0A915AZ37</accession>
<evidence type="ECO:0000313" key="3">
    <source>
        <dbReference type="Proteomes" id="UP000887569"/>
    </source>
</evidence>
<proteinExistence type="predicted"/>
<organism evidence="3 4">
    <name type="scientific">Parascaris univalens</name>
    <name type="common">Nematode worm</name>
    <dbReference type="NCBI Taxonomy" id="6257"/>
    <lineage>
        <taxon>Eukaryota</taxon>
        <taxon>Metazoa</taxon>
        <taxon>Ecdysozoa</taxon>
        <taxon>Nematoda</taxon>
        <taxon>Chromadorea</taxon>
        <taxon>Rhabditida</taxon>
        <taxon>Spirurina</taxon>
        <taxon>Ascaridomorpha</taxon>
        <taxon>Ascaridoidea</taxon>
        <taxon>Ascarididae</taxon>
        <taxon>Parascaris</taxon>
    </lineage>
</organism>
<dbReference type="SUPFAM" id="SSF48350">
    <property type="entry name" value="GTPase activation domain, GAP"/>
    <property type="match status" value="1"/>
</dbReference>
<dbReference type="GO" id="GO:0005516">
    <property type="term" value="F:calmodulin binding"/>
    <property type="evidence" value="ECO:0007669"/>
    <property type="project" value="TreeGrafter"/>
</dbReference>
<keyword evidence="3" id="KW-1185">Reference proteome</keyword>
<dbReference type="Pfam" id="PF03836">
    <property type="entry name" value="RasGAP_C"/>
    <property type="match status" value="1"/>
</dbReference>
<evidence type="ECO:0000313" key="4">
    <source>
        <dbReference type="WBParaSite" id="PgR018_g054_t08"/>
    </source>
</evidence>
<protein>
    <submittedName>
        <fullName evidence="4">Calponin-homology (CH) domain-containing protein</fullName>
    </submittedName>
</protein>
<dbReference type="Gene3D" id="1.10.418.10">
    <property type="entry name" value="Calponin-like domain"/>
    <property type="match status" value="1"/>
</dbReference>
<dbReference type="InterPro" id="IPR001715">
    <property type="entry name" value="CH_dom"/>
</dbReference>
<dbReference type="SUPFAM" id="SSF47576">
    <property type="entry name" value="Calponin-homology domain, CH-domain"/>
    <property type="match status" value="1"/>
</dbReference>
<dbReference type="PANTHER" id="PTHR14149:SF14">
    <property type="entry name" value="CALPONIN-HOMOLOGY (CH) DOMAIN-CONTAINING PROTEIN"/>
    <property type="match status" value="1"/>
</dbReference>
<dbReference type="CDD" id="cd12206">
    <property type="entry name" value="RasGAP_IQGAP_related"/>
    <property type="match status" value="1"/>
</dbReference>
<dbReference type="InterPro" id="IPR008936">
    <property type="entry name" value="Rho_GTPase_activation_prot"/>
</dbReference>
<dbReference type="PROSITE" id="PS50021">
    <property type="entry name" value="CH"/>
    <property type="match status" value="1"/>
</dbReference>
<dbReference type="GO" id="GO:0005938">
    <property type="term" value="C:cell cortex"/>
    <property type="evidence" value="ECO:0007669"/>
    <property type="project" value="TreeGrafter"/>
</dbReference>
<evidence type="ECO:0000256" key="1">
    <source>
        <dbReference type="SAM" id="Coils"/>
    </source>
</evidence>
<reference evidence="4" key="1">
    <citation type="submission" date="2022-11" db="UniProtKB">
        <authorList>
            <consortium name="WormBaseParasite"/>
        </authorList>
    </citation>
    <scope>IDENTIFICATION</scope>
</reference>
<evidence type="ECO:0000259" key="2">
    <source>
        <dbReference type="PROSITE" id="PS50021"/>
    </source>
</evidence>
<sequence>VDICATVGVRAMIGSSVELACGRQQRRDVLFDKMVRLHEEIQRITTILVCVFSVFSEALRCRYGGKVRHYGRIISIPGGNQTCRTTTHYCLKLDFDFLAHDGRYKGVLRLCDSEMTGFKEKFCRLDGCVTQYEHGGGKARICCCSTDFCDPSGTLRMSELIHRSERSEIVTHTEQKRVIHKSQLVNVSVTGTTVAVQGHSLRSPSSAETSPRSIGITLISPPSLSLRSPNGLSIEPIELGTPFTAEQLDEKRANRKVYDYLCRLLEVRNWLVECLQTADVPEEIQLEANLSNGVLLARLANFFAPDIAPVSKIFDFDQSRYKKEGKPCYRHTDNIMMWRRAVRAIRLPEVLIPETVDIYEGRNINTIFCLYALAIRLFRLRRGPPIRNQAGNAQFPDAVMEEMQERLKDSNIPAFSDLSGILDSTPSDKDSHTIAILELNKAIDSKEDLLKRLKNHDAGILYVNDRLIDNYQALLKDTKNLQQQGSILDREQIQKVVTKVNEIDALQRLDILFGKGGNFDLSEMTMILDDLQQEEVMQHAIPIYGDVLYRTRKSQRMPLSVQQVDDIVASVNACVRVKLSTLGNDAEELFEVLSNPELHCEDILNEQLKSIYLEELKNEYESKDKNFVLFADRIQAIVREVNSVTPQQRNVRSIRNAVEKNDEATLQIALQNIVDAKPEYVTYYLVTLRNVTYATMVEIEDVVRSVNIAVLRAEEKGRKAVYINRLLLEGKRNDVQKALLTSWKDIVIADNSIDYVARLEDELTMRKRSLGKDKIGGNIEGNNVVVDKEFSYLPEKFEAGVLYVNTTDNTIATQSPENINEWFLTSVDIENIIKKENDRVISEANRQREEENILAERKRREEAAIKIEQAWRRFRIRKDIDELKNSNAPSLRVVRTFIKTLVSTKEDAEEETEIEDNKSRVTKLINTNRNMDEQLQDLDKRIGLLVKNRINLQELIDHGNKLSKEAKDTDWLTAPSDAKQDRERWNPFEMIAYHMQTEPHHLTRLIANNYTKPEVLVDFFKRGMLPLFNFVADEREEFLLASLIRSILKRDIDGLMQPQALRKTPATTVTRILIPMVTDTKVMRPKIAELCKQLELKENQIDFFNLNVDAIYEAYEGHRPKNAKEAVENDQVAHVLNSSKTFLAKWSVMFASALFDKTIKLSRILRFLINSIYIDTKERFPRAAHADIMQGIAGWMYKSFWEQMVTAEIKGDGGSENDNINKRKAISQFIEFGVINIGYGEDKWYLSSLNEAITRINEFAMQLLTPVIAEEEEIYQQHKYSDLLGKRRPILHISLPQLNVLHRYLKANISEMLPDEKDPLRQLVEKTQPPNADQDVYVTLLLHPISIADSSQLQNDPQELFQRTKRYIIECLLCGCRGENVLILLENPTLEREEQKYKELPHSEENKMSLTAKKNQILMNLNGLEANGLVQMINHYQAIVTAIAKDINREREYRKERREQLQHLRKTITQMEEKRKEYIDRLNAYQEYLEKCLDNISITSKRPSIRPDSAKAGKIIKERQSLDVIQKVKCSAEKLDKQGILLSVDGYTTFKEYGKLTIEISTTDRPGIFMITISERKQSPQICEIDFQEILRAEHNEELSMKIGGRVNIHVQKFIAFLNKQFYSQ</sequence>
<name>A0A915AZ37_PARUN</name>
<dbReference type="SUPFAM" id="SSF143885">
    <property type="entry name" value="RGC domain-like"/>
    <property type="match status" value="1"/>
</dbReference>
<dbReference type="Proteomes" id="UP000887569">
    <property type="component" value="Unplaced"/>
</dbReference>
<dbReference type="PANTHER" id="PTHR14149">
    <property type="entry name" value="RAS GTPASE-ACTIVATING PROTEIN WITH IQ MOTIF"/>
    <property type="match status" value="1"/>
</dbReference>
<dbReference type="GO" id="GO:0051015">
    <property type="term" value="F:actin filament binding"/>
    <property type="evidence" value="ECO:0007669"/>
    <property type="project" value="TreeGrafter"/>
</dbReference>
<feature type="domain" description="Calponin-homology (CH)" evidence="2">
    <location>
        <begin position="261"/>
        <end position="378"/>
    </location>
</feature>
<dbReference type="Gene3D" id="1.10.506.10">
    <property type="entry name" value="GTPase Activation - p120gap, domain 1"/>
    <property type="match status" value="1"/>
</dbReference>
<dbReference type="Pfam" id="PF00307">
    <property type="entry name" value="CH"/>
    <property type="match status" value="1"/>
</dbReference>
<keyword evidence="1" id="KW-0175">Coiled coil</keyword>
<feature type="coiled-coil region" evidence="1">
    <location>
        <begin position="436"/>
        <end position="484"/>
    </location>
</feature>